<protein>
    <recommendedName>
        <fullName evidence="3">Nudix hydrolase domain-containing protein</fullName>
    </recommendedName>
</protein>
<evidence type="ECO:0000313" key="2">
    <source>
        <dbReference type="Proteomes" id="UP000320085"/>
    </source>
</evidence>
<name>A0A543PR22_9MICO</name>
<comment type="caution">
    <text evidence="1">The sequence shown here is derived from an EMBL/GenBank/DDBJ whole genome shotgun (WGS) entry which is preliminary data.</text>
</comment>
<dbReference type="AlphaFoldDB" id="A0A543PR22"/>
<evidence type="ECO:0008006" key="3">
    <source>
        <dbReference type="Google" id="ProtNLM"/>
    </source>
</evidence>
<dbReference type="Proteomes" id="UP000320085">
    <property type="component" value="Unassembled WGS sequence"/>
</dbReference>
<gene>
    <name evidence="1" type="ORF">FHX52_3247</name>
</gene>
<sequence>MHSQCTADLVPLGVVLMGAPVIATWNPRDAGCLQRALRLTNEAFAETLGAAPRTVAKWNANASMSLTMEMQAALDTLLSRSPQDAQQRFAELRSPATARVIHGPDDVSDRLSAARHLHTSLTFLDELSGAVPGTAFAAVANPSSGTMGRGIPPPAVHVLVDRGSVARLLSSYYASSDGQAAQLEIVTARERLGTTLVAPARQVAALGGSHSYAAAFTYIQRAEPAMPAGTPELLAAAHQRLQRCLVGGTRFSDQATYRLVDAHLGPDGIRAGFSPSSFAKYGLTWDLLEGEALDAVASGNYALPLRDQLLPTLSSVLEPAGRLCFGGAVALSAFARPAAAGREPDYVLLVQERSPRVINANGRLAVIPKCFHQPTNEPRAEVDIATTIRRELEEELFGRQEVDSSAGSHAVADLLHPSRMTKPMRWLLAESALDVQLTGFAYNLLTGSFEFPALVAVHDERFWTRFGGRVAANWESSGLMRFSSLDTEGLEHLIHDPRWSDEGLVALALGLKRLALISPERVRLPAFEIGATS</sequence>
<proteinExistence type="predicted"/>
<organism evidence="1 2">
    <name type="scientific">Humibacillus xanthopallidus</name>
    <dbReference type="NCBI Taxonomy" id="412689"/>
    <lineage>
        <taxon>Bacteria</taxon>
        <taxon>Bacillati</taxon>
        <taxon>Actinomycetota</taxon>
        <taxon>Actinomycetes</taxon>
        <taxon>Micrococcales</taxon>
        <taxon>Intrasporangiaceae</taxon>
        <taxon>Humibacillus</taxon>
    </lineage>
</organism>
<accession>A0A543PR22</accession>
<reference evidence="1 2" key="1">
    <citation type="submission" date="2019-06" db="EMBL/GenBank/DDBJ databases">
        <title>Sequencing the genomes of 1000 actinobacteria strains.</title>
        <authorList>
            <person name="Klenk H.-P."/>
        </authorList>
    </citation>
    <scope>NUCLEOTIDE SEQUENCE [LARGE SCALE GENOMIC DNA]</scope>
    <source>
        <strain evidence="1 2">DSM 21776</strain>
    </source>
</reference>
<dbReference type="EMBL" id="VFQF01000002">
    <property type="protein sequence ID" value="TQN46522.1"/>
    <property type="molecule type" value="Genomic_DNA"/>
</dbReference>
<evidence type="ECO:0000313" key="1">
    <source>
        <dbReference type="EMBL" id="TQN46522.1"/>
    </source>
</evidence>